<comment type="caution">
    <text evidence="2">The sequence shown here is derived from an EMBL/GenBank/DDBJ whole genome shotgun (WGS) entry which is preliminary data.</text>
</comment>
<gene>
    <name evidence="2" type="ORF">LTR91_009952</name>
</gene>
<protein>
    <recommendedName>
        <fullName evidence="4">BTB domain-containing protein</fullName>
    </recommendedName>
</protein>
<accession>A0AAN6QSP4</accession>
<feature type="region of interest" description="Disordered" evidence="1">
    <location>
        <begin position="387"/>
        <end position="409"/>
    </location>
</feature>
<dbReference type="EMBL" id="JAUJLE010000084">
    <property type="protein sequence ID" value="KAK0987140.1"/>
    <property type="molecule type" value="Genomic_DNA"/>
</dbReference>
<sequence>MPSRAPQDDHMLKHVNKDIIRDAENAVRRSGMEPSAPENYDLLKQAVNDAATRSMYMRDPFTRSNRSPGAHDWTYESGLPYRSPLDRLYPRAEQDTWSRAEMLRALRSSKGEDQDQDLRPRDEWVAVSPPLQSKPHEYSYQSRYPRLRTDLTALNLNPLPSIWSNKLPPMKGSSPEVLNKHIQIPDSAPSKPEIQLVVNDTKSGEKFPLYLTRELFKVASPVLHEMCRSEENGVEVPCIIPIGQDFEAVQSLLAFASRGVCDTPFSERPLDHYRELMTLAVRWETPGLYQKAVLAFKSAAAELPSEELYRLTGILADLHKDPNDHFPLFRVRHAVLEAAMLRGREILGDGEALLRLAADGGGALVLFGKSYSSGKNAMDDTDESVADIRTPATTPPGTSSPASRSMLAHPSAKDHWASVGSKCYCEECMSKRRISRR</sequence>
<name>A0AAN6QSP4_9PEZI</name>
<evidence type="ECO:0000313" key="3">
    <source>
        <dbReference type="Proteomes" id="UP001175353"/>
    </source>
</evidence>
<proteinExistence type="predicted"/>
<dbReference type="Proteomes" id="UP001175353">
    <property type="component" value="Unassembled WGS sequence"/>
</dbReference>
<dbReference type="AlphaFoldDB" id="A0AAN6QSP4"/>
<keyword evidence="3" id="KW-1185">Reference proteome</keyword>
<evidence type="ECO:0000313" key="2">
    <source>
        <dbReference type="EMBL" id="KAK0987140.1"/>
    </source>
</evidence>
<reference evidence="2" key="1">
    <citation type="submission" date="2023-06" db="EMBL/GenBank/DDBJ databases">
        <title>Black Yeasts Isolated from many extreme environments.</title>
        <authorList>
            <person name="Coleine C."/>
            <person name="Stajich J.E."/>
            <person name="Selbmann L."/>
        </authorList>
    </citation>
    <scope>NUCLEOTIDE SEQUENCE</scope>
    <source>
        <strain evidence="2">CCFEE 5200</strain>
    </source>
</reference>
<organism evidence="2 3">
    <name type="scientific">Friedmanniomyces endolithicus</name>
    <dbReference type="NCBI Taxonomy" id="329885"/>
    <lineage>
        <taxon>Eukaryota</taxon>
        <taxon>Fungi</taxon>
        <taxon>Dikarya</taxon>
        <taxon>Ascomycota</taxon>
        <taxon>Pezizomycotina</taxon>
        <taxon>Dothideomycetes</taxon>
        <taxon>Dothideomycetidae</taxon>
        <taxon>Mycosphaerellales</taxon>
        <taxon>Teratosphaeriaceae</taxon>
        <taxon>Friedmanniomyces</taxon>
    </lineage>
</organism>
<feature type="compositionally biased region" description="Low complexity" evidence="1">
    <location>
        <begin position="389"/>
        <end position="405"/>
    </location>
</feature>
<evidence type="ECO:0000256" key="1">
    <source>
        <dbReference type="SAM" id="MobiDB-lite"/>
    </source>
</evidence>
<evidence type="ECO:0008006" key="4">
    <source>
        <dbReference type="Google" id="ProtNLM"/>
    </source>
</evidence>